<accession>A0A433SNJ0</accession>
<proteinExistence type="predicted"/>
<keyword evidence="2" id="KW-1185">Reference proteome</keyword>
<reference evidence="1 2" key="1">
    <citation type="submission" date="2019-01" db="EMBL/GenBank/DDBJ databases">
        <title>A draft genome assembly of the solar-powered sea slug Elysia chlorotica.</title>
        <authorList>
            <person name="Cai H."/>
            <person name="Li Q."/>
            <person name="Fang X."/>
            <person name="Li J."/>
            <person name="Curtis N.E."/>
            <person name="Altenburger A."/>
            <person name="Shibata T."/>
            <person name="Feng M."/>
            <person name="Maeda T."/>
            <person name="Schwartz J.A."/>
            <person name="Shigenobu S."/>
            <person name="Lundholm N."/>
            <person name="Nishiyama T."/>
            <person name="Yang H."/>
            <person name="Hasebe M."/>
            <person name="Li S."/>
            <person name="Pierce S.K."/>
            <person name="Wang J."/>
        </authorList>
    </citation>
    <scope>NUCLEOTIDE SEQUENCE [LARGE SCALE GENOMIC DNA]</scope>
    <source>
        <strain evidence="1">EC2010</strain>
        <tissue evidence="1">Whole organism of an adult</tissue>
    </source>
</reference>
<sequence>NTWQSIVTDLQGQERNFLKFSFGISSVCTQNRHNKGLWIAMLLPAVVVAASTKCRDEIDTCMNDYSESEGCKALNRLEDCVLATSVDCIYYKEDQDLYQAVRGAVLYKLNDWSCTIVSYVSGSQRPATVSWLVGSMVGVTWICLFLCGE</sequence>
<comment type="caution">
    <text evidence="1">The sequence shown here is derived from an EMBL/GenBank/DDBJ whole genome shotgun (WGS) entry which is preliminary data.</text>
</comment>
<evidence type="ECO:0000313" key="2">
    <source>
        <dbReference type="Proteomes" id="UP000271974"/>
    </source>
</evidence>
<protein>
    <submittedName>
        <fullName evidence="1">Uncharacterized protein</fullName>
    </submittedName>
</protein>
<organism evidence="1 2">
    <name type="scientific">Elysia chlorotica</name>
    <name type="common">Eastern emerald elysia</name>
    <name type="synonym">Sea slug</name>
    <dbReference type="NCBI Taxonomy" id="188477"/>
    <lineage>
        <taxon>Eukaryota</taxon>
        <taxon>Metazoa</taxon>
        <taxon>Spiralia</taxon>
        <taxon>Lophotrochozoa</taxon>
        <taxon>Mollusca</taxon>
        <taxon>Gastropoda</taxon>
        <taxon>Heterobranchia</taxon>
        <taxon>Euthyneura</taxon>
        <taxon>Panpulmonata</taxon>
        <taxon>Sacoglossa</taxon>
        <taxon>Placobranchoidea</taxon>
        <taxon>Plakobranchidae</taxon>
        <taxon>Elysia</taxon>
    </lineage>
</organism>
<dbReference type="EMBL" id="RQTK01001332">
    <property type="protein sequence ID" value="RUS70793.1"/>
    <property type="molecule type" value="Genomic_DNA"/>
</dbReference>
<gene>
    <name evidence="1" type="ORF">EGW08_021441</name>
</gene>
<evidence type="ECO:0000313" key="1">
    <source>
        <dbReference type="EMBL" id="RUS70793.1"/>
    </source>
</evidence>
<feature type="non-terminal residue" evidence="1">
    <location>
        <position position="1"/>
    </location>
</feature>
<dbReference type="AlphaFoldDB" id="A0A433SNJ0"/>
<dbReference type="Proteomes" id="UP000271974">
    <property type="component" value="Unassembled WGS sequence"/>
</dbReference>
<name>A0A433SNJ0_ELYCH</name>